<evidence type="ECO:0000313" key="1">
    <source>
        <dbReference type="EMBL" id="GAB96572.1"/>
    </source>
</evidence>
<comment type="caution">
    <text evidence="1">The sequence shown here is derived from an EMBL/GenBank/DDBJ whole genome shotgun (WGS) entry which is preliminary data.</text>
</comment>
<dbReference type="Proteomes" id="UP000008366">
    <property type="component" value="Unassembled WGS sequence"/>
</dbReference>
<name>K6WWU2_9MICO</name>
<dbReference type="PANTHER" id="PTHR39337">
    <property type="entry name" value="BLR5642 PROTEIN"/>
    <property type="match status" value="1"/>
</dbReference>
<dbReference type="PIRSF" id="PIRSF024492">
    <property type="entry name" value="UCP024492"/>
    <property type="match status" value="1"/>
</dbReference>
<protein>
    <recommendedName>
        <fullName evidence="3">HhH-GPD domain-containing protein</fullName>
    </recommendedName>
</protein>
<reference evidence="1 2" key="1">
    <citation type="submission" date="2012-08" db="EMBL/GenBank/DDBJ databases">
        <title>Whole genome shotgun sequence of Kineosphaera limosa NBRC 100340.</title>
        <authorList>
            <person name="Yoshida I."/>
            <person name="Isaki S."/>
            <person name="Hosoyama A."/>
            <person name="Tsuchikane K."/>
            <person name="Katsumata H."/>
            <person name="Ando Y."/>
            <person name="Ohji S."/>
            <person name="Hamada M."/>
            <person name="Tamura T."/>
            <person name="Yamazoe A."/>
            <person name="Yamazaki S."/>
            <person name="Fujita N."/>
        </authorList>
    </citation>
    <scope>NUCLEOTIDE SEQUENCE [LARGE SCALE GENOMIC DNA]</scope>
    <source>
        <strain evidence="1 2">NBRC 100340</strain>
    </source>
</reference>
<dbReference type="PANTHER" id="PTHR39337:SF1">
    <property type="entry name" value="BLR5642 PROTEIN"/>
    <property type="match status" value="1"/>
</dbReference>
<proteinExistence type="predicted"/>
<dbReference type="InterPro" id="IPR014519">
    <property type="entry name" value="UCP024492"/>
</dbReference>
<dbReference type="STRING" id="1184609.KILIM_042_00160"/>
<keyword evidence="2" id="KW-1185">Reference proteome</keyword>
<sequence>MGHWTCPQDKVLANLAGPGIEALVDVRAQPGSRRSPQFGQDELRRWLGEADIDYLHVPELAGRRRKQNADPAINAAWQNQSFHNYADHTLTPEFAAGLARLEELAARQRTVVMCGEPMPWRCHRLLIANALAARGWQVSHLMTDQPPRPHVLGQWGATPAVDDNGLVTYPIGGVPSE</sequence>
<organism evidence="1 2">
    <name type="scientific">Kineosphaera limosa NBRC 100340</name>
    <dbReference type="NCBI Taxonomy" id="1184609"/>
    <lineage>
        <taxon>Bacteria</taxon>
        <taxon>Bacillati</taxon>
        <taxon>Actinomycetota</taxon>
        <taxon>Actinomycetes</taxon>
        <taxon>Micrococcales</taxon>
        <taxon>Dermatophilaceae</taxon>
        <taxon>Kineosphaera</taxon>
    </lineage>
</organism>
<evidence type="ECO:0000313" key="2">
    <source>
        <dbReference type="Proteomes" id="UP000008366"/>
    </source>
</evidence>
<dbReference type="Pfam" id="PF04343">
    <property type="entry name" value="DUF488"/>
    <property type="match status" value="1"/>
</dbReference>
<dbReference type="EMBL" id="BAHD01000042">
    <property type="protein sequence ID" value="GAB96572.1"/>
    <property type="molecule type" value="Genomic_DNA"/>
</dbReference>
<accession>K6WWU2</accession>
<dbReference type="InterPro" id="IPR007438">
    <property type="entry name" value="DUF488"/>
</dbReference>
<evidence type="ECO:0008006" key="3">
    <source>
        <dbReference type="Google" id="ProtNLM"/>
    </source>
</evidence>
<dbReference type="eggNOG" id="COG5483">
    <property type="taxonomic scope" value="Bacteria"/>
</dbReference>
<gene>
    <name evidence="1" type="ORF">KILIM_042_00160</name>
</gene>
<dbReference type="AlphaFoldDB" id="K6WWU2"/>